<evidence type="ECO:0000256" key="2">
    <source>
        <dbReference type="ARBA" id="ARBA00022691"/>
    </source>
</evidence>
<dbReference type="InterPro" id="IPR019410">
    <property type="entry name" value="Methyltransf_16"/>
</dbReference>
<evidence type="ECO:0000313" key="3">
    <source>
        <dbReference type="EMBL" id="KAJ1117978.1"/>
    </source>
</evidence>
<name>A0AAV7NUC4_PLEWA</name>
<keyword evidence="2" id="KW-0949">S-adenosyl-L-methionine</keyword>
<dbReference type="AlphaFoldDB" id="A0AAV7NUC4"/>
<dbReference type="PANTHER" id="PTHR14614">
    <property type="entry name" value="HEPATOCELLULAR CARCINOMA-ASSOCIATED ANTIGEN"/>
    <property type="match status" value="1"/>
</dbReference>
<accession>A0AAV7NUC4</accession>
<dbReference type="Pfam" id="PF10294">
    <property type="entry name" value="Methyltransf_16"/>
    <property type="match status" value="1"/>
</dbReference>
<sequence length="239" mass="27420">MIRIQLSRHKALPESNEDQKIVADIMQRRFFPALINNIPWEGFNFAGEAIQISEATDFYGATVWPSALVVCHYLERLAKEHKLMDKNIIEIGAGTGLASIVAGLLGARVIATDLPELLGNLQHNVTRNTKQKCKHQPEVKELTWGMDLEKKFPRSSYHFDYIIAADVVYSHPYLEELLITFDHLCQDNTVILWAMKFRLDRENTFVDRFGAIFDLQVIYDLPSLNIKLYKAMKKNKIIG</sequence>
<dbReference type="SUPFAM" id="SSF53335">
    <property type="entry name" value="S-adenosyl-L-methionine-dependent methyltransferases"/>
    <property type="match status" value="1"/>
</dbReference>
<dbReference type="GO" id="GO:0008168">
    <property type="term" value="F:methyltransferase activity"/>
    <property type="evidence" value="ECO:0007669"/>
    <property type="project" value="UniProtKB-KW"/>
</dbReference>
<dbReference type="InterPro" id="IPR029063">
    <property type="entry name" value="SAM-dependent_MTases_sf"/>
</dbReference>
<reference evidence="3" key="1">
    <citation type="journal article" date="2022" name="bioRxiv">
        <title>Sequencing and chromosome-scale assembly of the giantPleurodeles waltlgenome.</title>
        <authorList>
            <person name="Brown T."/>
            <person name="Elewa A."/>
            <person name="Iarovenko S."/>
            <person name="Subramanian E."/>
            <person name="Araus A.J."/>
            <person name="Petzold A."/>
            <person name="Susuki M."/>
            <person name="Suzuki K.-i.T."/>
            <person name="Hayashi T."/>
            <person name="Toyoda A."/>
            <person name="Oliveira C."/>
            <person name="Osipova E."/>
            <person name="Leigh N.D."/>
            <person name="Simon A."/>
            <person name="Yun M.H."/>
        </authorList>
    </citation>
    <scope>NUCLEOTIDE SEQUENCE</scope>
    <source>
        <strain evidence="3">20211129_DDA</strain>
        <tissue evidence="3">Liver</tissue>
    </source>
</reference>
<proteinExistence type="predicted"/>
<keyword evidence="4" id="KW-1185">Reference proteome</keyword>
<comment type="caution">
    <text evidence="3">The sequence shown here is derived from an EMBL/GenBank/DDBJ whole genome shotgun (WGS) entry which is preliminary data.</text>
</comment>
<keyword evidence="1" id="KW-0808">Transferase</keyword>
<dbReference type="PANTHER" id="PTHR14614:SF1">
    <property type="entry name" value="METHYLTRANSFERASE-LIKE PROTEIN 21E PSEUDOGENE-RELATED"/>
    <property type="match status" value="1"/>
</dbReference>
<dbReference type="EMBL" id="JANPWB010000012">
    <property type="protein sequence ID" value="KAJ1117978.1"/>
    <property type="molecule type" value="Genomic_DNA"/>
</dbReference>
<gene>
    <name evidence="3" type="ORF">NDU88_006173</name>
</gene>
<dbReference type="Gene3D" id="3.40.50.150">
    <property type="entry name" value="Vaccinia Virus protein VP39"/>
    <property type="match status" value="1"/>
</dbReference>
<evidence type="ECO:0000313" key="4">
    <source>
        <dbReference type="Proteomes" id="UP001066276"/>
    </source>
</evidence>
<dbReference type="GO" id="GO:0032259">
    <property type="term" value="P:methylation"/>
    <property type="evidence" value="ECO:0007669"/>
    <property type="project" value="UniProtKB-KW"/>
</dbReference>
<protein>
    <submittedName>
        <fullName evidence="3">Uncharacterized protein</fullName>
    </submittedName>
</protein>
<organism evidence="3 4">
    <name type="scientific">Pleurodeles waltl</name>
    <name type="common">Iberian ribbed newt</name>
    <dbReference type="NCBI Taxonomy" id="8319"/>
    <lineage>
        <taxon>Eukaryota</taxon>
        <taxon>Metazoa</taxon>
        <taxon>Chordata</taxon>
        <taxon>Craniata</taxon>
        <taxon>Vertebrata</taxon>
        <taxon>Euteleostomi</taxon>
        <taxon>Amphibia</taxon>
        <taxon>Batrachia</taxon>
        <taxon>Caudata</taxon>
        <taxon>Salamandroidea</taxon>
        <taxon>Salamandridae</taxon>
        <taxon>Pleurodelinae</taxon>
        <taxon>Pleurodeles</taxon>
    </lineage>
</organism>
<evidence type="ECO:0000256" key="1">
    <source>
        <dbReference type="ARBA" id="ARBA00022603"/>
    </source>
</evidence>
<dbReference type="Proteomes" id="UP001066276">
    <property type="component" value="Chromosome 8"/>
</dbReference>
<keyword evidence="1" id="KW-0489">Methyltransferase</keyword>